<proteinExistence type="predicted"/>
<dbReference type="Proteomes" id="UP000324800">
    <property type="component" value="Unassembled WGS sequence"/>
</dbReference>
<reference evidence="1 2" key="1">
    <citation type="submission" date="2019-03" db="EMBL/GenBank/DDBJ databases">
        <title>Single cell metagenomics reveals metabolic interactions within the superorganism composed of flagellate Streblomastix strix and complex community of Bacteroidetes bacteria on its surface.</title>
        <authorList>
            <person name="Treitli S.C."/>
            <person name="Kolisko M."/>
            <person name="Husnik F."/>
            <person name="Keeling P."/>
            <person name="Hampl V."/>
        </authorList>
    </citation>
    <scope>NUCLEOTIDE SEQUENCE [LARGE SCALE GENOMIC DNA]</scope>
    <source>
        <strain evidence="1">ST1C</strain>
    </source>
</reference>
<evidence type="ECO:0000313" key="1">
    <source>
        <dbReference type="EMBL" id="KAA6396193.1"/>
    </source>
</evidence>
<dbReference type="AlphaFoldDB" id="A0A5J4WN34"/>
<dbReference type="EMBL" id="SNRW01001491">
    <property type="protein sequence ID" value="KAA6396193.1"/>
    <property type="molecule type" value="Genomic_DNA"/>
</dbReference>
<organism evidence="1 2">
    <name type="scientific">Streblomastix strix</name>
    <dbReference type="NCBI Taxonomy" id="222440"/>
    <lineage>
        <taxon>Eukaryota</taxon>
        <taxon>Metamonada</taxon>
        <taxon>Preaxostyla</taxon>
        <taxon>Oxymonadida</taxon>
        <taxon>Streblomastigidae</taxon>
        <taxon>Streblomastix</taxon>
    </lineage>
</organism>
<gene>
    <name evidence="1" type="ORF">EZS28_008281</name>
</gene>
<accession>A0A5J4WN34</accession>
<evidence type="ECO:0000313" key="2">
    <source>
        <dbReference type="Proteomes" id="UP000324800"/>
    </source>
</evidence>
<comment type="caution">
    <text evidence="1">The sequence shown here is derived from an EMBL/GenBank/DDBJ whole genome shotgun (WGS) entry which is preliminary data.</text>
</comment>
<protein>
    <submittedName>
        <fullName evidence="1">Uncharacterized protein</fullName>
    </submittedName>
</protein>
<name>A0A5J4WN34_9EUKA</name>
<sequence length="442" mass="49762">MQHSNYINGYMAMEQVTKTLSINPQSFSISKQQFFDQPIDSLTSSGHKYIRAPLAARGTASCSMVQTCQDNWTITLPKDTLAIQLNKASDTTVDSAPTANAAINFSGVANPVTKAADMLQGTQHYKIDEVLRFWIGFSTACGPLNQFAIYVKIIQSYGTHEFMQESKRVSVLESIVAGKRHCGVFIDVPLRAINTAVAKTPNYFIIPVDVTFCGVLDQNQLNPIFNSFPMLTRNYASLYLRLWMQDFMQDLKVVWLNKTDTVANNHLAYHMIPPEKPDIVYLMHESAADIINYDRFTIRIVNMQKAADGDDVPQNTISQIQNAIFNKLEIQNTGNSLQSIMSFANIKSLFMMLAMPQYPTWFFPVLFQGFDLIIDQRHVIPAPYEALIQIVNGSIRLQVNLTPLMHYLCDGIVWIMFDDNNDPQVLSVEVIGEMGGLMIRNG</sequence>